<dbReference type="SUPFAM" id="SSF57184">
    <property type="entry name" value="Growth factor receptor domain"/>
    <property type="match status" value="1"/>
</dbReference>
<proteinExistence type="predicted"/>
<dbReference type="InterPro" id="IPR009030">
    <property type="entry name" value="Growth_fac_rcpt_cys_sf"/>
</dbReference>
<reference evidence="4" key="2">
    <citation type="journal article" date="2016" name="Sci. Rep.">
        <title>Dictyocaulus viviparus genome, variome and transcriptome elucidate lungworm biology and support future intervention.</title>
        <authorList>
            <person name="McNulty S.N."/>
            <person name="Strube C."/>
            <person name="Rosa B.A."/>
            <person name="Martin J.C."/>
            <person name="Tyagi R."/>
            <person name="Choi Y.J."/>
            <person name="Wang Q."/>
            <person name="Hallsworth Pepin K."/>
            <person name="Zhang X."/>
            <person name="Ozersky P."/>
            <person name="Wilson R.K."/>
            <person name="Sternberg P.W."/>
            <person name="Gasser R.B."/>
            <person name="Mitreva M."/>
        </authorList>
    </citation>
    <scope>NUCLEOTIDE SEQUENCE [LARGE SCALE GENOMIC DNA]</scope>
    <source>
        <strain evidence="4">HannoverDv2000</strain>
    </source>
</reference>
<gene>
    <name evidence="3" type="ORF">DICVIV_12332</name>
</gene>
<reference evidence="3 4" key="1">
    <citation type="submission" date="2013-11" db="EMBL/GenBank/DDBJ databases">
        <title>Draft genome of the bovine lungworm Dictyocaulus viviparus.</title>
        <authorList>
            <person name="Mitreva M."/>
        </authorList>
    </citation>
    <scope>NUCLEOTIDE SEQUENCE [LARGE SCALE GENOMIC DNA]</scope>
    <source>
        <strain evidence="3 4">HannoverDv2000</strain>
    </source>
</reference>
<accession>A0A0D8XAR9</accession>
<dbReference type="STRING" id="29172.A0A0D8XAR9"/>
<organism evidence="3 4">
    <name type="scientific">Dictyocaulus viviparus</name>
    <name type="common">Bovine lungworm</name>
    <dbReference type="NCBI Taxonomy" id="29172"/>
    <lineage>
        <taxon>Eukaryota</taxon>
        <taxon>Metazoa</taxon>
        <taxon>Ecdysozoa</taxon>
        <taxon>Nematoda</taxon>
        <taxon>Chromadorea</taxon>
        <taxon>Rhabditida</taxon>
        <taxon>Rhabditina</taxon>
        <taxon>Rhabditomorpha</taxon>
        <taxon>Strongyloidea</taxon>
        <taxon>Metastrongylidae</taxon>
        <taxon>Dictyocaulus</taxon>
    </lineage>
</organism>
<dbReference type="OrthoDB" id="439917at2759"/>
<dbReference type="Proteomes" id="UP000053766">
    <property type="component" value="Unassembled WGS sequence"/>
</dbReference>
<dbReference type="AlphaFoldDB" id="A0A0D8XAR9"/>
<evidence type="ECO:0000313" key="4">
    <source>
        <dbReference type="Proteomes" id="UP000053766"/>
    </source>
</evidence>
<feature type="domain" description="Tyrosine-protein kinase ephrin type A/B receptor-like" evidence="1">
    <location>
        <begin position="27"/>
        <end position="61"/>
    </location>
</feature>
<dbReference type="PANTHER" id="PTHR22727">
    <property type="entry name" value="PROTEIN CBG13728"/>
    <property type="match status" value="1"/>
</dbReference>
<feature type="domain" description="Elapor1/2 TNF receptor-like" evidence="2">
    <location>
        <begin position="125"/>
        <end position="150"/>
    </location>
</feature>
<evidence type="ECO:0000259" key="2">
    <source>
        <dbReference type="Pfam" id="PF23091"/>
    </source>
</evidence>
<dbReference type="GO" id="GO:0016020">
    <property type="term" value="C:membrane"/>
    <property type="evidence" value="ECO:0007669"/>
    <property type="project" value="TreeGrafter"/>
</dbReference>
<dbReference type="EMBL" id="KN716778">
    <property type="protein sequence ID" value="KJH41685.1"/>
    <property type="molecule type" value="Genomic_DNA"/>
</dbReference>
<evidence type="ECO:0000313" key="3">
    <source>
        <dbReference type="EMBL" id="KJH41685.1"/>
    </source>
</evidence>
<keyword evidence="4" id="KW-1185">Reference proteome</keyword>
<dbReference type="Pfam" id="PF23091">
    <property type="entry name" value="TNFR_ELAPOR1_6th"/>
    <property type="match status" value="1"/>
</dbReference>
<name>A0A0D8XAR9_DICVI</name>
<dbReference type="Pfam" id="PF07699">
    <property type="entry name" value="Ephrin_rec_like"/>
    <property type="match status" value="1"/>
</dbReference>
<sequence>MGVTMSQTYRIVKRLAFTRECSLCPPGTSSEGGAAECIPCAPGYFSPKGAAKCGKCPQTHFSGPKAEHCLERPACRFTDFYPVTEPCINGTTRTIYKKIQPALCRDDIPESVKLPPPSAFRPCPPCNPGMAKDAKGICAFCPAQHFSQGEGQLVINDD</sequence>
<dbReference type="SMART" id="SM01411">
    <property type="entry name" value="Ephrin_rec_like"/>
    <property type="match status" value="1"/>
</dbReference>
<dbReference type="InterPro" id="IPR039181">
    <property type="entry name" value="Elapor1/2"/>
</dbReference>
<dbReference type="PANTHER" id="PTHR22727:SF15">
    <property type="entry name" value="MRH DOMAIN-CONTAINING PROTEIN"/>
    <property type="match status" value="1"/>
</dbReference>
<protein>
    <recommendedName>
        <fullName evidence="5">Tyrosine-protein kinase ephrin type A/B receptor-like domain-containing protein</fullName>
    </recommendedName>
</protein>
<evidence type="ECO:0008006" key="5">
    <source>
        <dbReference type="Google" id="ProtNLM"/>
    </source>
</evidence>
<dbReference type="InterPro" id="IPR056610">
    <property type="entry name" value="Elapor1/2_TNFR-like"/>
</dbReference>
<evidence type="ECO:0000259" key="1">
    <source>
        <dbReference type="Pfam" id="PF07699"/>
    </source>
</evidence>
<dbReference type="InterPro" id="IPR011641">
    <property type="entry name" value="Tyr-kin_ephrin_A/B_rcpt-like"/>
</dbReference>